<evidence type="ECO:0008006" key="3">
    <source>
        <dbReference type="Google" id="ProtNLM"/>
    </source>
</evidence>
<dbReference type="InterPro" id="IPR015915">
    <property type="entry name" value="Kelch-typ_b-propeller"/>
</dbReference>
<dbReference type="Gene3D" id="2.120.10.80">
    <property type="entry name" value="Kelch-type beta propeller"/>
    <property type="match status" value="1"/>
</dbReference>
<dbReference type="InterPro" id="IPR011043">
    <property type="entry name" value="Gal_Oxase/kelch_b-propeller"/>
</dbReference>
<evidence type="ECO:0000313" key="1">
    <source>
        <dbReference type="EMBL" id="KXN67969.1"/>
    </source>
</evidence>
<protein>
    <recommendedName>
        <fullName evidence="3">Galactose oxidase</fullName>
    </recommendedName>
</protein>
<organism evidence="1 2">
    <name type="scientific">Conidiobolus coronatus (strain ATCC 28846 / CBS 209.66 / NRRL 28638)</name>
    <name type="common">Delacroixia coronata</name>
    <dbReference type="NCBI Taxonomy" id="796925"/>
    <lineage>
        <taxon>Eukaryota</taxon>
        <taxon>Fungi</taxon>
        <taxon>Fungi incertae sedis</taxon>
        <taxon>Zoopagomycota</taxon>
        <taxon>Entomophthoromycotina</taxon>
        <taxon>Entomophthoromycetes</taxon>
        <taxon>Entomophthorales</taxon>
        <taxon>Ancylistaceae</taxon>
        <taxon>Conidiobolus</taxon>
    </lineage>
</organism>
<accession>A0A137NZG1</accession>
<keyword evidence="2" id="KW-1185">Reference proteome</keyword>
<dbReference type="OrthoDB" id="1932706at2759"/>
<dbReference type="EMBL" id="KQ964602">
    <property type="protein sequence ID" value="KXN67969.1"/>
    <property type="molecule type" value="Genomic_DNA"/>
</dbReference>
<dbReference type="SUPFAM" id="SSF50965">
    <property type="entry name" value="Galactose oxidase, central domain"/>
    <property type="match status" value="1"/>
</dbReference>
<dbReference type="Proteomes" id="UP000070444">
    <property type="component" value="Unassembled WGS sequence"/>
</dbReference>
<proteinExistence type="predicted"/>
<dbReference type="AlphaFoldDB" id="A0A137NZG1"/>
<sequence>MDLRQLNFTRRTFRSGAILYNDYLVEFSGGKNLIAGLYELSKFSGDTVAINPRDTNIDFRKIPTSIEVSFVPFEYPSPGNNILLTYGVNINATNSPCFTSILKNSINLIGQNINKDGPGSRLGMALQRSRYNIWAFGGYPGVRGASSAADSYFFLFNGTSNNWIDKTDLAINENIPNLVYHTMSNINDEYLIVIGGGTYNNQGILVDKPFDKVYKFDLNQETWSTASAYNNYG</sequence>
<name>A0A137NZG1_CONC2</name>
<evidence type="ECO:0000313" key="2">
    <source>
        <dbReference type="Proteomes" id="UP000070444"/>
    </source>
</evidence>
<gene>
    <name evidence="1" type="ORF">CONCODRAFT_9867</name>
</gene>
<reference evidence="1 2" key="1">
    <citation type="journal article" date="2015" name="Genome Biol. Evol.">
        <title>Phylogenomic analyses indicate that early fungi evolved digesting cell walls of algal ancestors of land plants.</title>
        <authorList>
            <person name="Chang Y."/>
            <person name="Wang S."/>
            <person name="Sekimoto S."/>
            <person name="Aerts A.L."/>
            <person name="Choi C."/>
            <person name="Clum A."/>
            <person name="LaButti K.M."/>
            <person name="Lindquist E.A."/>
            <person name="Yee Ngan C."/>
            <person name="Ohm R.A."/>
            <person name="Salamov A.A."/>
            <person name="Grigoriev I.V."/>
            <person name="Spatafora J.W."/>
            <person name="Berbee M.L."/>
        </authorList>
    </citation>
    <scope>NUCLEOTIDE SEQUENCE [LARGE SCALE GENOMIC DNA]</scope>
    <source>
        <strain evidence="1 2">NRRL 28638</strain>
    </source>
</reference>